<organism evidence="2 3">
    <name type="scientific">Canavalia gladiata</name>
    <name type="common">Sword bean</name>
    <name type="synonym">Dolichos gladiatus</name>
    <dbReference type="NCBI Taxonomy" id="3824"/>
    <lineage>
        <taxon>Eukaryota</taxon>
        <taxon>Viridiplantae</taxon>
        <taxon>Streptophyta</taxon>
        <taxon>Embryophyta</taxon>
        <taxon>Tracheophyta</taxon>
        <taxon>Spermatophyta</taxon>
        <taxon>Magnoliopsida</taxon>
        <taxon>eudicotyledons</taxon>
        <taxon>Gunneridae</taxon>
        <taxon>Pentapetalae</taxon>
        <taxon>rosids</taxon>
        <taxon>fabids</taxon>
        <taxon>Fabales</taxon>
        <taxon>Fabaceae</taxon>
        <taxon>Papilionoideae</taxon>
        <taxon>50 kb inversion clade</taxon>
        <taxon>NPAAA clade</taxon>
        <taxon>indigoferoid/millettioid clade</taxon>
        <taxon>Phaseoleae</taxon>
        <taxon>Canavalia</taxon>
    </lineage>
</organism>
<gene>
    <name evidence="2" type="ORF">VNO77_50428</name>
</gene>
<proteinExistence type="predicted"/>
<dbReference type="EMBL" id="JAYMYQ010000075">
    <property type="protein sequence ID" value="KAK7296353.1"/>
    <property type="molecule type" value="Genomic_DNA"/>
</dbReference>
<evidence type="ECO:0000256" key="1">
    <source>
        <dbReference type="SAM" id="MobiDB-lite"/>
    </source>
</evidence>
<dbReference type="Proteomes" id="UP001367508">
    <property type="component" value="Unassembled WGS sequence"/>
</dbReference>
<feature type="compositionally biased region" description="Basic and acidic residues" evidence="1">
    <location>
        <begin position="31"/>
        <end position="52"/>
    </location>
</feature>
<evidence type="ECO:0000313" key="3">
    <source>
        <dbReference type="Proteomes" id="UP001367508"/>
    </source>
</evidence>
<name>A0AAN9JEN9_CANGL</name>
<accession>A0AAN9JEN9</accession>
<comment type="caution">
    <text evidence="2">The sequence shown here is derived from an EMBL/GenBank/DDBJ whole genome shotgun (WGS) entry which is preliminary data.</text>
</comment>
<protein>
    <submittedName>
        <fullName evidence="2">Uncharacterized protein</fullName>
    </submittedName>
</protein>
<sequence length="87" mass="10159">MSSVEKLTQQDPRNQIRIFFSLFRWGKAKREDFRKKASSADDLEGRQGKTETTDTEPGLMKDHRIDTLWFGWSLCLLHFVALRGTVQ</sequence>
<keyword evidence="3" id="KW-1185">Reference proteome</keyword>
<dbReference type="AlphaFoldDB" id="A0AAN9JEN9"/>
<feature type="region of interest" description="Disordered" evidence="1">
    <location>
        <begin position="31"/>
        <end position="58"/>
    </location>
</feature>
<evidence type="ECO:0000313" key="2">
    <source>
        <dbReference type="EMBL" id="KAK7296353.1"/>
    </source>
</evidence>
<reference evidence="2 3" key="1">
    <citation type="submission" date="2024-01" db="EMBL/GenBank/DDBJ databases">
        <title>The genomes of 5 underutilized Papilionoideae crops provide insights into root nodulation and disease resistanc.</title>
        <authorList>
            <person name="Jiang F."/>
        </authorList>
    </citation>
    <scope>NUCLEOTIDE SEQUENCE [LARGE SCALE GENOMIC DNA]</scope>
    <source>
        <strain evidence="2">LVBAO_FW01</strain>
        <tissue evidence="2">Leaves</tissue>
    </source>
</reference>